<dbReference type="HOGENOM" id="CLU_1992974_0_0_1"/>
<organism evidence="3 4">
    <name type="scientific">Laccaria amethystina LaAM-08-1</name>
    <dbReference type="NCBI Taxonomy" id="1095629"/>
    <lineage>
        <taxon>Eukaryota</taxon>
        <taxon>Fungi</taxon>
        <taxon>Dikarya</taxon>
        <taxon>Basidiomycota</taxon>
        <taxon>Agaricomycotina</taxon>
        <taxon>Agaricomycetes</taxon>
        <taxon>Agaricomycetidae</taxon>
        <taxon>Agaricales</taxon>
        <taxon>Agaricineae</taxon>
        <taxon>Hydnangiaceae</taxon>
        <taxon>Laccaria</taxon>
    </lineage>
</organism>
<feature type="compositionally biased region" description="Polar residues" evidence="1">
    <location>
        <begin position="110"/>
        <end position="124"/>
    </location>
</feature>
<reference evidence="3 4" key="1">
    <citation type="submission" date="2014-04" db="EMBL/GenBank/DDBJ databases">
        <authorList>
            <consortium name="DOE Joint Genome Institute"/>
            <person name="Kuo A."/>
            <person name="Kohler A."/>
            <person name="Nagy L.G."/>
            <person name="Floudas D."/>
            <person name="Copeland A."/>
            <person name="Barry K.W."/>
            <person name="Cichocki N."/>
            <person name="Veneault-Fourrey C."/>
            <person name="LaButti K."/>
            <person name="Lindquist E.A."/>
            <person name="Lipzen A."/>
            <person name="Lundell T."/>
            <person name="Morin E."/>
            <person name="Murat C."/>
            <person name="Sun H."/>
            <person name="Tunlid A."/>
            <person name="Henrissat B."/>
            <person name="Grigoriev I.V."/>
            <person name="Hibbett D.S."/>
            <person name="Martin F."/>
            <person name="Nordberg H.P."/>
            <person name="Cantor M.N."/>
            <person name="Hua S.X."/>
        </authorList>
    </citation>
    <scope>NUCLEOTIDE SEQUENCE [LARGE SCALE GENOMIC DNA]</scope>
    <source>
        <strain evidence="3 4">LaAM-08-1</strain>
    </source>
</reference>
<dbReference type="Proteomes" id="UP000054477">
    <property type="component" value="Unassembled WGS sequence"/>
</dbReference>
<accession>A0A0C9YB62</accession>
<evidence type="ECO:0000256" key="1">
    <source>
        <dbReference type="SAM" id="MobiDB-lite"/>
    </source>
</evidence>
<evidence type="ECO:0000313" key="4">
    <source>
        <dbReference type="Proteomes" id="UP000054477"/>
    </source>
</evidence>
<dbReference type="EMBL" id="KN838561">
    <property type="protein sequence ID" value="KIK05333.1"/>
    <property type="molecule type" value="Genomic_DNA"/>
</dbReference>
<keyword evidence="2" id="KW-0732">Signal</keyword>
<name>A0A0C9YB62_9AGAR</name>
<gene>
    <name evidence="3" type="ORF">K443DRAFT_91572</name>
</gene>
<proteinExistence type="predicted"/>
<evidence type="ECO:0000313" key="3">
    <source>
        <dbReference type="EMBL" id="KIK05333.1"/>
    </source>
</evidence>
<feature type="chain" id="PRO_5002206181" evidence="2">
    <location>
        <begin position="20"/>
        <end position="135"/>
    </location>
</feature>
<feature type="signal peptide" evidence="2">
    <location>
        <begin position="1"/>
        <end position="19"/>
    </location>
</feature>
<protein>
    <submittedName>
        <fullName evidence="3">Uncharacterized protein</fullName>
    </submittedName>
</protein>
<dbReference type="AlphaFoldDB" id="A0A0C9YB62"/>
<sequence>MRSFLTIFTLLIGTTLTAAMVARAPTPSNTCVYTCPLKDQNNKALGLHDNNSDPLYCQYNTVVNYCSYSKTTGKLTADHDSGNCPSKAVCSTSSRRRRDALPQAPRPRNSARQADASQMKTRNQLGAAKRAKRSA</sequence>
<dbReference type="OrthoDB" id="3262731at2759"/>
<reference evidence="4" key="2">
    <citation type="submission" date="2015-01" db="EMBL/GenBank/DDBJ databases">
        <title>Evolutionary Origins and Diversification of the Mycorrhizal Mutualists.</title>
        <authorList>
            <consortium name="DOE Joint Genome Institute"/>
            <consortium name="Mycorrhizal Genomics Consortium"/>
            <person name="Kohler A."/>
            <person name="Kuo A."/>
            <person name="Nagy L.G."/>
            <person name="Floudas D."/>
            <person name="Copeland A."/>
            <person name="Barry K.W."/>
            <person name="Cichocki N."/>
            <person name="Veneault-Fourrey C."/>
            <person name="LaButti K."/>
            <person name="Lindquist E.A."/>
            <person name="Lipzen A."/>
            <person name="Lundell T."/>
            <person name="Morin E."/>
            <person name="Murat C."/>
            <person name="Riley R."/>
            <person name="Ohm R."/>
            <person name="Sun H."/>
            <person name="Tunlid A."/>
            <person name="Henrissat B."/>
            <person name="Grigoriev I.V."/>
            <person name="Hibbett D.S."/>
            <person name="Martin F."/>
        </authorList>
    </citation>
    <scope>NUCLEOTIDE SEQUENCE [LARGE SCALE GENOMIC DNA]</scope>
    <source>
        <strain evidence="4">LaAM-08-1</strain>
    </source>
</reference>
<evidence type="ECO:0000256" key="2">
    <source>
        <dbReference type="SAM" id="SignalP"/>
    </source>
</evidence>
<feature type="region of interest" description="Disordered" evidence="1">
    <location>
        <begin position="76"/>
        <end position="135"/>
    </location>
</feature>
<keyword evidence="4" id="KW-1185">Reference proteome</keyword>